<gene>
    <name evidence="2" type="ORF">OG469_39045</name>
</gene>
<name>A0ABZ1WJ93_9ACTN</name>
<protein>
    <submittedName>
        <fullName evidence="2">Uncharacterized protein</fullName>
    </submittedName>
</protein>
<proteinExistence type="predicted"/>
<evidence type="ECO:0000313" key="3">
    <source>
        <dbReference type="Proteomes" id="UP001432014"/>
    </source>
</evidence>
<dbReference type="Proteomes" id="UP001432014">
    <property type="component" value="Chromosome"/>
</dbReference>
<dbReference type="EMBL" id="CP108482">
    <property type="protein sequence ID" value="WUS60966.1"/>
    <property type="molecule type" value="Genomic_DNA"/>
</dbReference>
<accession>A0ABZ1WJ93</accession>
<organism evidence="2 3">
    <name type="scientific">Kitasatospora herbaricolor</name>
    <dbReference type="NCBI Taxonomy" id="68217"/>
    <lineage>
        <taxon>Bacteria</taxon>
        <taxon>Bacillati</taxon>
        <taxon>Actinomycetota</taxon>
        <taxon>Actinomycetes</taxon>
        <taxon>Kitasatosporales</taxon>
        <taxon>Streptomycetaceae</taxon>
        <taxon>Kitasatospora</taxon>
    </lineage>
</organism>
<reference evidence="2 3" key="1">
    <citation type="submission" date="2022-10" db="EMBL/GenBank/DDBJ databases">
        <title>The complete genomes of actinobacterial strains from the NBC collection.</title>
        <authorList>
            <person name="Joergensen T.S."/>
            <person name="Alvarez Arevalo M."/>
            <person name="Sterndorff E.B."/>
            <person name="Faurdal D."/>
            <person name="Vuksanovic O."/>
            <person name="Mourched A.-S."/>
            <person name="Charusanti P."/>
            <person name="Shaw S."/>
            <person name="Blin K."/>
            <person name="Weber T."/>
        </authorList>
    </citation>
    <scope>NUCLEOTIDE SEQUENCE [LARGE SCALE GENOMIC DNA]</scope>
    <source>
        <strain evidence="2 3">NBC_01247</strain>
    </source>
</reference>
<feature type="compositionally biased region" description="Basic and acidic residues" evidence="1">
    <location>
        <begin position="27"/>
        <end position="41"/>
    </location>
</feature>
<evidence type="ECO:0000256" key="1">
    <source>
        <dbReference type="SAM" id="MobiDB-lite"/>
    </source>
</evidence>
<keyword evidence="3" id="KW-1185">Reference proteome</keyword>
<dbReference type="RefSeq" id="WP_329611625.1">
    <property type="nucleotide sequence ID" value="NZ_CP108482.1"/>
</dbReference>
<feature type="region of interest" description="Disordered" evidence="1">
    <location>
        <begin position="27"/>
        <end position="61"/>
    </location>
</feature>
<evidence type="ECO:0000313" key="2">
    <source>
        <dbReference type="EMBL" id="WUS60966.1"/>
    </source>
</evidence>
<sequence>MREGAIARQAALDEAAAERETILRRHYDRLREPEHAHRPTIEDAPDTAAGEHARRQRERHRAALTVARTTRAGAIPLRRPAAASAATCSGAA</sequence>